<feature type="transmembrane region" description="Helical" evidence="1">
    <location>
        <begin position="7"/>
        <end position="24"/>
    </location>
</feature>
<keyword evidence="3" id="KW-1185">Reference proteome</keyword>
<comment type="caution">
    <text evidence="2">The sequence shown here is derived from an EMBL/GenBank/DDBJ whole genome shotgun (WGS) entry which is preliminary data.</text>
</comment>
<dbReference type="Proteomes" id="UP000078407">
    <property type="component" value="Unassembled WGS sequence"/>
</dbReference>
<keyword evidence="1" id="KW-0812">Transmembrane</keyword>
<accession>A0ABX2WB84</accession>
<keyword evidence="1" id="KW-1133">Transmembrane helix</keyword>
<evidence type="ECO:0000256" key="1">
    <source>
        <dbReference type="SAM" id="Phobius"/>
    </source>
</evidence>
<dbReference type="EMBL" id="LXEQ01000023">
    <property type="protein sequence ID" value="OAT30033.1"/>
    <property type="molecule type" value="Genomic_DNA"/>
</dbReference>
<sequence length="54" mass="5964">MTRQRLFLYRAFGYTLIMVGWMGASKDAPVSCNTGKANLVQLTTQRLASQVVGI</sequence>
<name>A0ABX2WB84_9ENTR</name>
<reference evidence="2 3" key="1">
    <citation type="submission" date="2016-04" db="EMBL/GenBank/DDBJ databases">
        <title>ATOL: Assembling a taxonomically balanced genome-scale reconstruction of the evolutionary history of the Enterobacteriaceae.</title>
        <authorList>
            <person name="Plunkett G.III."/>
            <person name="Neeno-Eckwall E.C."/>
            <person name="Glasner J.D."/>
            <person name="Perna N.T."/>
        </authorList>
    </citation>
    <scope>NUCLEOTIDE SEQUENCE [LARGE SCALE GENOMIC DNA]</scope>
    <source>
        <strain evidence="2 3">ATCC 51602</strain>
    </source>
</reference>
<gene>
    <name evidence="2" type="ORF">M976_01153</name>
</gene>
<dbReference type="RefSeq" id="WP_232904837.1">
    <property type="nucleotide sequence ID" value="NZ_LXEQ01000023.1"/>
</dbReference>
<evidence type="ECO:0000313" key="2">
    <source>
        <dbReference type="EMBL" id="OAT30033.1"/>
    </source>
</evidence>
<organism evidence="2 3">
    <name type="scientific">Buttiauxella ferragutiae ATCC 51602</name>
    <dbReference type="NCBI Taxonomy" id="1354252"/>
    <lineage>
        <taxon>Bacteria</taxon>
        <taxon>Pseudomonadati</taxon>
        <taxon>Pseudomonadota</taxon>
        <taxon>Gammaproteobacteria</taxon>
        <taxon>Enterobacterales</taxon>
        <taxon>Enterobacteriaceae</taxon>
        <taxon>Buttiauxella</taxon>
    </lineage>
</organism>
<proteinExistence type="predicted"/>
<keyword evidence="1" id="KW-0472">Membrane</keyword>
<protein>
    <submittedName>
        <fullName evidence="2">Uncharacterized protein</fullName>
    </submittedName>
</protein>
<evidence type="ECO:0000313" key="3">
    <source>
        <dbReference type="Proteomes" id="UP000078407"/>
    </source>
</evidence>